<dbReference type="PROSITE" id="PS51819">
    <property type="entry name" value="VOC"/>
    <property type="match status" value="1"/>
</dbReference>
<evidence type="ECO:0000313" key="2">
    <source>
        <dbReference type="EMBL" id="NIJ52864.1"/>
    </source>
</evidence>
<evidence type="ECO:0000313" key="3">
    <source>
        <dbReference type="Proteomes" id="UP001179181"/>
    </source>
</evidence>
<accession>A0ABX0UIQ1</accession>
<dbReference type="InterPro" id="IPR029068">
    <property type="entry name" value="Glyas_Bleomycin-R_OHBP_Dase"/>
</dbReference>
<feature type="domain" description="VOC" evidence="1">
    <location>
        <begin position="9"/>
        <end position="131"/>
    </location>
</feature>
<comment type="caution">
    <text evidence="2">The sequence shown here is derived from an EMBL/GenBank/DDBJ whole genome shotgun (WGS) entry which is preliminary data.</text>
</comment>
<dbReference type="EMBL" id="JAASQJ010000002">
    <property type="protein sequence ID" value="NIJ52864.1"/>
    <property type="molecule type" value="Genomic_DNA"/>
</dbReference>
<dbReference type="InterPro" id="IPR037523">
    <property type="entry name" value="VOC_core"/>
</dbReference>
<name>A0ABX0UIQ1_9BACT</name>
<dbReference type="Gene3D" id="3.10.180.10">
    <property type="entry name" value="2,3-Dihydroxybiphenyl 1,2-Dioxygenase, domain 1"/>
    <property type="match status" value="1"/>
</dbReference>
<organism evidence="2 3">
    <name type="scientific">Dyadobacter arcticus</name>
    <dbReference type="NCBI Taxonomy" id="1078754"/>
    <lineage>
        <taxon>Bacteria</taxon>
        <taxon>Pseudomonadati</taxon>
        <taxon>Bacteroidota</taxon>
        <taxon>Cytophagia</taxon>
        <taxon>Cytophagales</taxon>
        <taxon>Spirosomataceae</taxon>
        <taxon>Dyadobacter</taxon>
    </lineage>
</organism>
<dbReference type="InterPro" id="IPR004360">
    <property type="entry name" value="Glyas_Fos-R_dOase_dom"/>
</dbReference>
<dbReference type="Proteomes" id="UP001179181">
    <property type="component" value="Unassembled WGS sequence"/>
</dbReference>
<dbReference type="CDD" id="cd06587">
    <property type="entry name" value="VOC"/>
    <property type="match status" value="1"/>
</dbReference>
<keyword evidence="2" id="KW-0456">Lyase</keyword>
<evidence type="ECO:0000259" key="1">
    <source>
        <dbReference type="PROSITE" id="PS51819"/>
    </source>
</evidence>
<proteinExistence type="predicted"/>
<dbReference type="GO" id="GO:0016829">
    <property type="term" value="F:lyase activity"/>
    <property type="evidence" value="ECO:0007669"/>
    <property type="project" value="UniProtKB-KW"/>
</dbReference>
<gene>
    <name evidence="2" type="ORF">FHS68_002034</name>
</gene>
<protein>
    <submittedName>
        <fullName evidence="2">Enzyme related to lactoylglutathione lyase</fullName>
    </submittedName>
</protein>
<dbReference type="Pfam" id="PF00903">
    <property type="entry name" value="Glyoxalase"/>
    <property type="match status" value="1"/>
</dbReference>
<reference evidence="2 3" key="1">
    <citation type="submission" date="2020-03" db="EMBL/GenBank/DDBJ databases">
        <title>Genomic Encyclopedia of Type Strains, Phase IV (KMG-IV): sequencing the most valuable type-strain genomes for metagenomic binning, comparative biology and taxonomic classification.</title>
        <authorList>
            <person name="Goeker M."/>
        </authorList>
    </citation>
    <scope>NUCLEOTIDE SEQUENCE [LARGE SCALE GENOMIC DNA]</scope>
    <source>
        <strain evidence="2 3">DSM 102865</strain>
    </source>
</reference>
<keyword evidence="3" id="KW-1185">Reference proteome</keyword>
<sequence length="143" mass="15721">MASEQTLRGMTTLNFWAADVKAARNWYSDFFGIEAYFQRPDAENPAYVEFRLGDYQHEFGIIDSRYAPNGGGSGTPGGAIINWHVDDISATFEKLLSAGATVYEPITERGPGFVTASVVDPFGNILGIMYNQHYLDILAGKKA</sequence>
<dbReference type="SUPFAM" id="SSF54593">
    <property type="entry name" value="Glyoxalase/Bleomycin resistance protein/Dihydroxybiphenyl dioxygenase"/>
    <property type="match status" value="1"/>
</dbReference>